<keyword evidence="4 5" id="KW-0472">Membrane</keyword>
<evidence type="ECO:0000259" key="6">
    <source>
        <dbReference type="Pfam" id="PF04357"/>
    </source>
</evidence>
<evidence type="ECO:0000256" key="5">
    <source>
        <dbReference type="SAM" id="Phobius"/>
    </source>
</evidence>
<dbReference type="PANTHER" id="PTHR36985">
    <property type="entry name" value="TRANSLOCATION AND ASSEMBLY MODULE SUBUNIT TAMB"/>
    <property type="match status" value="1"/>
</dbReference>
<dbReference type="EMBL" id="CP117267">
    <property type="protein sequence ID" value="WFS22298.1"/>
    <property type="molecule type" value="Genomic_DNA"/>
</dbReference>
<sequence>MSGLTRLVGIVLAAVVVIAIGLVLAIGFAPGVTRFAVDEVAKLASTPDRRITVTDPSGLLTGKLRAGNVTLSDTKGIFGQISGLSVDWSPLALIKGTFHAETIAADKVDFVRLPISTAEVVPEPTQATRTAFTLPVAVTVDAFNLPEIQLGKQIAGNDFALAASGSLDAEGNSMAMKLNANRLDVPDARLVADVVFAPDDNQLKLQANLAEPKGGMLAGLLRLPGSPAMNIDLSGQGPLSDWTGKLQAALDGQQMATIDGRHVLSADGVRHITVKGGGKVDSLLPPNFRPLFAGQTTIDVAAAFDGKGKIDIQTGNLATGSVVLAASGTLDPAGNNSLNANLIGTSGPVDFRWPLAEGEARALISRVDLALTGAAGSAKIDARAQIDSASVPQGRLSKVDLTAKSDDFNVSASSGPLLLNLSVGDASFVNPDLQRAVHGPLSLSAPLQLSSNNIGFNGTTLQSGGINGTLNGRYTLTSQSLNGNFKLAVAPAALPEAIAQKFDTPISLEAQVAGTIPSRINLSNLHLKSGTAEINGNIALADEALTADLSGRLLKLSKLLETADGQADFTVKAAGPLAKLGVDASLKAINVKLAGRLLDTLDVAVKGVADPKAPEGSVTASGAIDGKPINISANATSKDGATDIPGLSVEIGDNSLNGWLTLSPGFEPAGSLTFDFPDIGLLAALAGQRADGNLRGEVKIDNDNGKTSAVINASGSGVRRDDLSIVKPEIALTISDLKAFAANGSIRAGEIASGTNRLVAPALTFTQQGSRTDFDLKANYDDKPVTASGNVVTGNGQTVVSLDNFAATPMAIPVKLGAPTKATIANGIVTLSGMTIQTGSGSINMTGSAGAALDIQVKITSLPASLANTFMPSLAAEGTISGTAKVTGKPASPSVVFQADWANAATSQTKSAGISKLGIKTNGKFADNKVTIDLNLAGPSGLSLNGGGSVEVAGSKALALKFDGTVPFDVLAGQLSAQGYVASGAAKVNVQIGGTTAAPAITGSVNVSGAKLLDIRRNLAVNAISANLTLEGQQARLVSLNATLGSGGTVSASGTVGISGDFPADIAIKLNRATYVDGTLVTATVDGTLGIKGPILTAPVLSGRLRLEKASITVPEKLPASLSEINIRHKNAPAAVTAQFKKDRAEGATQKSMSLGLDLQLDAPSQIFVRGRGIDAELGGSVIIKGTAATPVVTGGFTMRRGRLTILSRRLDFTDKSRISFAGDLTPTLDMEATSTASSTTVTVNVSGVATDPTIGFSSSPALPQDEVMAQLIFGQSMAKLSPVQIAQLADAASQLAGGRSTSLFEGLRNQLGVDDLDVTTDSKGQTQVGVGRYINKRTYLELQQGTGNSTKAVINLDVGRGIKLQGSAGSNGAGGAGVVYEHEYD</sequence>
<evidence type="ECO:0000256" key="1">
    <source>
        <dbReference type="ARBA" id="ARBA00004167"/>
    </source>
</evidence>
<evidence type="ECO:0000313" key="7">
    <source>
        <dbReference type="EMBL" id="WFS22298.1"/>
    </source>
</evidence>
<dbReference type="Pfam" id="PF04357">
    <property type="entry name" value="TamB"/>
    <property type="match status" value="1"/>
</dbReference>
<accession>A0ABY8IFC7</accession>
<dbReference type="Proteomes" id="UP000318939">
    <property type="component" value="Chromosome"/>
</dbReference>
<evidence type="ECO:0000256" key="3">
    <source>
        <dbReference type="ARBA" id="ARBA00022989"/>
    </source>
</evidence>
<reference evidence="7" key="1">
    <citation type="journal article" date="2019" name="Phytopathology">
        <title>A Novel Group of Rhizobium tumorigenes-Like Agrobacteria Associated with Crown Gall Disease of Rhododendron and Blueberry.</title>
        <authorList>
            <person name="Kuzmanovic N."/>
            <person name="Behrens P."/>
            <person name="Idczak E."/>
            <person name="Wagner S."/>
            <person name="Gotz M."/>
            <person name="Sproer C."/>
            <person name="Bunk B."/>
            <person name="Overmann J."/>
            <person name="Smalla K."/>
        </authorList>
    </citation>
    <scope>NUCLEOTIDE SEQUENCE</scope>
    <source>
        <strain evidence="7">Rho-6.2</strain>
    </source>
</reference>
<protein>
    <submittedName>
        <fullName evidence="7">Translocation/assembly module TamB</fullName>
    </submittedName>
</protein>
<proteinExistence type="predicted"/>
<keyword evidence="8" id="KW-1185">Reference proteome</keyword>
<dbReference type="InterPro" id="IPR007452">
    <property type="entry name" value="TamB_C"/>
</dbReference>
<feature type="domain" description="Translocation and assembly module TamB C-terminal" evidence="6">
    <location>
        <begin position="1040"/>
        <end position="1385"/>
    </location>
</feature>
<evidence type="ECO:0000256" key="4">
    <source>
        <dbReference type="ARBA" id="ARBA00023136"/>
    </source>
</evidence>
<organism evidence="7 8">
    <name type="scientific">Rhizobium rhododendri</name>
    <dbReference type="NCBI Taxonomy" id="2506430"/>
    <lineage>
        <taxon>Bacteria</taxon>
        <taxon>Pseudomonadati</taxon>
        <taxon>Pseudomonadota</taxon>
        <taxon>Alphaproteobacteria</taxon>
        <taxon>Hyphomicrobiales</taxon>
        <taxon>Rhizobiaceae</taxon>
        <taxon>Rhizobium/Agrobacterium group</taxon>
        <taxon>Rhizobium</taxon>
    </lineage>
</organism>
<dbReference type="RefSeq" id="WP_244615201.1">
    <property type="nucleotide sequence ID" value="NZ_CP117267.1"/>
</dbReference>
<evidence type="ECO:0000313" key="8">
    <source>
        <dbReference type="Proteomes" id="UP000318939"/>
    </source>
</evidence>
<keyword evidence="2 5" id="KW-0812">Transmembrane</keyword>
<keyword evidence="3 5" id="KW-1133">Transmembrane helix</keyword>
<name>A0ABY8IFC7_9HYPH</name>
<feature type="transmembrane region" description="Helical" evidence="5">
    <location>
        <begin position="7"/>
        <end position="29"/>
    </location>
</feature>
<dbReference type="PANTHER" id="PTHR36985:SF1">
    <property type="entry name" value="TRANSLOCATION AND ASSEMBLY MODULE SUBUNIT TAMB"/>
    <property type="match status" value="1"/>
</dbReference>
<reference evidence="7" key="2">
    <citation type="journal article" date="2023" name="MicrobiologyOpen">
        <title>Genomics of the tumorigenes clade of the family Rhizobiaceae and description of Rhizobium rhododendri sp. nov.</title>
        <authorList>
            <person name="Kuzmanovic N."/>
            <person name="diCenzo G.C."/>
            <person name="Bunk B."/>
            <person name="Sproeer C."/>
            <person name="Fruehling A."/>
            <person name="Neumann-Schaal M."/>
            <person name="Overmann J."/>
            <person name="Smalla K."/>
        </authorList>
    </citation>
    <scope>NUCLEOTIDE SEQUENCE</scope>
    <source>
        <strain evidence="7">Rho-6.2</strain>
    </source>
</reference>
<comment type="subcellular location">
    <subcellularLocation>
        <location evidence="1">Membrane</location>
        <topology evidence="1">Single-pass membrane protein</topology>
    </subcellularLocation>
</comment>
<evidence type="ECO:0000256" key="2">
    <source>
        <dbReference type="ARBA" id="ARBA00022692"/>
    </source>
</evidence>
<gene>
    <name evidence="7" type="ORF">PR018_14230</name>
</gene>